<dbReference type="EMBL" id="SRMA01025600">
    <property type="protein sequence ID" value="TRY92637.1"/>
    <property type="molecule type" value="Genomic_DNA"/>
</dbReference>
<reference evidence="2 3" key="1">
    <citation type="journal article" date="2019" name="Sci. Data">
        <title>Hybrid genome assembly and annotation of Danionella translucida.</title>
        <authorList>
            <person name="Kadobianskyi M."/>
            <person name="Schulze L."/>
            <person name="Schuelke M."/>
            <person name="Judkewitz B."/>
        </authorList>
    </citation>
    <scope>NUCLEOTIDE SEQUENCE [LARGE SCALE GENOMIC DNA]</scope>
    <source>
        <strain evidence="2 3">Bolton</strain>
    </source>
</reference>
<evidence type="ECO:0000256" key="1">
    <source>
        <dbReference type="SAM" id="MobiDB-lite"/>
    </source>
</evidence>
<protein>
    <submittedName>
        <fullName evidence="2">Uncharacterized protein</fullName>
    </submittedName>
</protein>
<dbReference type="AlphaFoldDB" id="A0A553QRR9"/>
<feature type="region of interest" description="Disordered" evidence="1">
    <location>
        <begin position="215"/>
        <end position="234"/>
    </location>
</feature>
<feature type="non-terminal residue" evidence="2">
    <location>
        <position position="1"/>
    </location>
</feature>
<proteinExistence type="predicted"/>
<comment type="caution">
    <text evidence="2">The sequence shown here is derived from an EMBL/GenBank/DDBJ whole genome shotgun (WGS) entry which is preliminary data.</text>
</comment>
<dbReference type="OrthoDB" id="8936366at2759"/>
<keyword evidence="3" id="KW-1185">Reference proteome</keyword>
<evidence type="ECO:0000313" key="2">
    <source>
        <dbReference type="EMBL" id="TRY92637.1"/>
    </source>
</evidence>
<evidence type="ECO:0000313" key="3">
    <source>
        <dbReference type="Proteomes" id="UP000316079"/>
    </source>
</evidence>
<gene>
    <name evidence="2" type="ORF">DNTS_007693</name>
</gene>
<name>A0A553QRR9_9TELE</name>
<organism evidence="2 3">
    <name type="scientific">Danionella cerebrum</name>
    <dbReference type="NCBI Taxonomy" id="2873325"/>
    <lineage>
        <taxon>Eukaryota</taxon>
        <taxon>Metazoa</taxon>
        <taxon>Chordata</taxon>
        <taxon>Craniata</taxon>
        <taxon>Vertebrata</taxon>
        <taxon>Euteleostomi</taxon>
        <taxon>Actinopterygii</taxon>
        <taxon>Neopterygii</taxon>
        <taxon>Teleostei</taxon>
        <taxon>Ostariophysi</taxon>
        <taxon>Cypriniformes</taxon>
        <taxon>Danionidae</taxon>
        <taxon>Danioninae</taxon>
        <taxon>Danionella</taxon>
    </lineage>
</organism>
<dbReference type="Proteomes" id="UP000316079">
    <property type="component" value="Unassembled WGS sequence"/>
</dbReference>
<accession>A0A553QRR9</accession>
<sequence>RRSAPTVPNWTLQPLADTRCSHCQPHAASATRSREQAPRQRVLVLLEQGLGLPPGPVLVIRVLLHVHGAQPFRLVDEGSLFRLGHEFPLRSQALADLRIVHLRVLLSHFPTLTPRPHHEGVHGSLDAVLVNFAAAVGSRVSRVCVSLGSGRVQVRFHHHAIHSPDFDLLSSHTETFTRSRFLAGTRAPNKRGHSSRRSVHTHLFQGLRAQKPNNRLAFSPSHTFHNNNSKRPRSKARNILSSAFNINGSLKSLGITASFLMEEPIHGPSLQLMLFPQSIVYLRKHYKLTKSFKDAGNPNQFEIERESWSILDLNRQSSCSSTENSQASQGLMHSASTAAFNSVWKNNGQLDKNQSGFKNSHSTETSLLSVTEALRLSRANSESSVLCSLRHVSKTKLKYCR</sequence>